<dbReference type="SUPFAM" id="SSF55681">
    <property type="entry name" value="Class II aaRS and biotin synthetases"/>
    <property type="match status" value="1"/>
</dbReference>
<dbReference type="GO" id="GO:0006427">
    <property type="term" value="P:histidyl-tRNA aminoacylation"/>
    <property type="evidence" value="ECO:0007669"/>
    <property type="project" value="InterPro"/>
</dbReference>
<evidence type="ECO:0000256" key="4">
    <source>
        <dbReference type="ARBA" id="ARBA00011496"/>
    </source>
</evidence>
<dbReference type="InterPro" id="IPR041715">
    <property type="entry name" value="HisRS-like_core"/>
</dbReference>
<comment type="similarity">
    <text evidence="3 10">Belongs to the class-II aminoacyl-tRNA synthetase family. HisZ subfamily.</text>
</comment>
<evidence type="ECO:0000256" key="5">
    <source>
        <dbReference type="ARBA" id="ARBA00020397"/>
    </source>
</evidence>
<evidence type="ECO:0000259" key="12">
    <source>
        <dbReference type="PROSITE" id="PS50862"/>
    </source>
</evidence>
<keyword evidence="13" id="KW-0808">Transferase</keyword>
<comment type="subunit">
    <text evidence="4 10">Heteromultimer composed of HisG and HisZ subunits.</text>
</comment>
<comment type="subcellular location">
    <subcellularLocation>
        <location evidence="1 10">Cytoplasm</location>
    </subcellularLocation>
</comment>
<evidence type="ECO:0000256" key="1">
    <source>
        <dbReference type="ARBA" id="ARBA00004496"/>
    </source>
</evidence>
<evidence type="ECO:0000256" key="2">
    <source>
        <dbReference type="ARBA" id="ARBA00004667"/>
    </source>
</evidence>
<dbReference type="CDD" id="cd00773">
    <property type="entry name" value="HisRS-like_core"/>
    <property type="match status" value="1"/>
</dbReference>
<evidence type="ECO:0000313" key="14">
    <source>
        <dbReference type="Proteomes" id="UP000228680"/>
    </source>
</evidence>
<feature type="binding site" evidence="11">
    <location>
        <begin position="81"/>
        <end position="83"/>
    </location>
    <ligand>
        <name>L-histidine</name>
        <dbReference type="ChEBI" id="CHEBI:57595"/>
    </ligand>
</feature>
<dbReference type="GO" id="GO:0140096">
    <property type="term" value="F:catalytic activity, acting on a protein"/>
    <property type="evidence" value="ECO:0007669"/>
    <property type="project" value="UniProtKB-ARBA"/>
</dbReference>
<evidence type="ECO:0000256" key="6">
    <source>
        <dbReference type="ARBA" id="ARBA00022490"/>
    </source>
</evidence>
<evidence type="ECO:0000256" key="8">
    <source>
        <dbReference type="ARBA" id="ARBA00023102"/>
    </source>
</evidence>
<evidence type="ECO:0000256" key="9">
    <source>
        <dbReference type="ARBA" id="ARBA00025246"/>
    </source>
</evidence>
<feature type="binding site" evidence="11">
    <location>
        <begin position="270"/>
        <end position="271"/>
    </location>
    <ligand>
        <name>L-histidine</name>
        <dbReference type="ChEBI" id="CHEBI:57595"/>
    </ligand>
</feature>
<dbReference type="AlphaFoldDB" id="A0A2M9F156"/>
<feature type="binding site" evidence="11">
    <location>
        <position position="129"/>
    </location>
    <ligand>
        <name>L-histidine</name>
        <dbReference type="ChEBI" id="CHEBI:57595"/>
    </ligand>
</feature>
<dbReference type="InterPro" id="IPR004516">
    <property type="entry name" value="HisRS/HisZ"/>
</dbReference>
<gene>
    <name evidence="10" type="primary">hisZ</name>
    <name evidence="13" type="ORF">CQS04_08435</name>
</gene>
<comment type="caution">
    <text evidence="13">The sequence shown here is derived from an EMBL/GenBank/DDBJ whole genome shotgun (WGS) entry which is preliminary data.</text>
</comment>
<dbReference type="PIRSF" id="PIRSF001549">
    <property type="entry name" value="His-tRNA_synth"/>
    <property type="match status" value="1"/>
</dbReference>
<keyword evidence="6 10" id="KW-0963">Cytoplasm</keyword>
<dbReference type="GO" id="GO:0016757">
    <property type="term" value="F:glycosyltransferase activity"/>
    <property type="evidence" value="ECO:0007669"/>
    <property type="project" value="UniProtKB-KW"/>
</dbReference>
<dbReference type="RefSeq" id="WP_100353708.1">
    <property type="nucleotide sequence ID" value="NZ_PCGR01000002.1"/>
</dbReference>
<dbReference type="GO" id="GO:0004821">
    <property type="term" value="F:histidine-tRNA ligase activity"/>
    <property type="evidence" value="ECO:0007669"/>
    <property type="project" value="InterPro"/>
</dbReference>
<dbReference type="HAMAP" id="MF_00125">
    <property type="entry name" value="HisZ"/>
    <property type="match status" value="1"/>
</dbReference>
<dbReference type="InterPro" id="IPR053846">
    <property type="entry name" value="HisZ-C"/>
</dbReference>
<dbReference type="Proteomes" id="UP000228680">
    <property type="component" value="Unassembled WGS sequence"/>
</dbReference>
<dbReference type="EMBL" id="PCGR01000002">
    <property type="protein sequence ID" value="PJK17165.1"/>
    <property type="molecule type" value="Genomic_DNA"/>
</dbReference>
<organism evidence="13 14">
    <name type="scientific">Chryseomicrobium excrementi</name>
    <dbReference type="NCBI Taxonomy" id="2041346"/>
    <lineage>
        <taxon>Bacteria</taxon>
        <taxon>Bacillati</taxon>
        <taxon>Bacillota</taxon>
        <taxon>Bacilli</taxon>
        <taxon>Bacillales</taxon>
        <taxon>Caryophanaceae</taxon>
        <taxon>Chryseomicrobium</taxon>
    </lineage>
</organism>
<keyword evidence="7 10" id="KW-0028">Amino-acid biosynthesis</keyword>
<dbReference type="GO" id="GO:0000105">
    <property type="term" value="P:L-histidine biosynthetic process"/>
    <property type="evidence" value="ECO:0007669"/>
    <property type="project" value="UniProtKB-UniRule"/>
</dbReference>
<proteinExistence type="inferred from homology"/>
<comment type="function">
    <text evidence="9 10">Required for the first step of histidine biosynthesis. May allow the feedback regulation of ATP phosphoribosyltransferase activity by histidine.</text>
</comment>
<feature type="binding site" evidence="11">
    <location>
        <position position="111"/>
    </location>
    <ligand>
        <name>L-histidine</name>
        <dbReference type="ChEBI" id="CHEBI:57595"/>
    </ligand>
</feature>
<dbReference type="PANTHER" id="PTHR43707:SF1">
    <property type="entry name" value="HISTIDINE--TRNA LIGASE, MITOCHONDRIAL-RELATED"/>
    <property type="match status" value="1"/>
</dbReference>
<name>A0A2M9F156_9BACL</name>
<dbReference type="UniPathway" id="UPA00031">
    <property type="reaction ID" value="UER00006"/>
</dbReference>
<dbReference type="InterPro" id="IPR004517">
    <property type="entry name" value="HisZ"/>
</dbReference>
<sequence length="385" mass="43568">MSTIQPFEKPLGMRDTLPRLYAQQHTIRAEAMDYMRKHGYEFIQTPSLEYFETIGKISSLDEAALFKLVDNQGEMLVLRPDLTTPIARIAAAKLLKEKNPLRLAYSSTVFRAQQREGGRPAEFEQLGLELLGDTSALADSEMLQMAAGLLKSLGLQNFTITVGHAGLINHAIDQMIPDVKERDRVRHFLVDKNFVGIDRWAATYPDSKEFFAFFQQSIRGMTLKELLEQFPVLQTEAAEQFLAVSNWIDDLPELKEHFQLDPLVVSHMHYYTGMVFEVYAEGSGFALGNGGRYDDLLEQFGMKVGATGFSIRLDYLLEILPIAVEAPTRTLVYTDQNSTREANQQATALRTQGNYVTVQFKESVLDTKAFEQNFDDVIDLTKEAR</sequence>
<accession>A0A2M9F156</accession>
<evidence type="ECO:0000256" key="11">
    <source>
        <dbReference type="PIRSR" id="PIRSR001549-1"/>
    </source>
</evidence>
<reference evidence="13 14" key="1">
    <citation type="submission" date="2017-10" db="EMBL/GenBank/DDBJ databases">
        <title>Draft genome of Chryseomicrobium casticus sp. nov.</title>
        <authorList>
            <person name="Chakraborty R."/>
            <person name="Saha T."/>
        </authorList>
    </citation>
    <scope>NUCLEOTIDE SEQUENCE [LARGE SCALE GENOMIC DNA]</scope>
    <source>
        <strain evidence="13 14">ET03</strain>
    </source>
</reference>
<evidence type="ECO:0000256" key="10">
    <source>
        <dbReference type="HAMAP-Rule" id="MF_00125"/>
    </source>
</evidence>
<dbReference type="Pfam" id="PF21996">
    <property type="entry name" value="HisZ-like"/>
    <property type="match status" value="1"/>
</dbReference>
<evidence type="ECO:0000256" key="7">
    <source>
        <dbReference type="ARBA" id="ARBA00022605"/>
    </source>
</evidence>
<keyword evidence="14" id="KW-1185">Reference proteome</keyword>
<dbReference type="OrthoDB" id="9800814at2"/>
<comment type="miscellaneous">
    <text evidence="10">This function is generally fulfilled by the C-terminal part of HisG, which is missing in some bacteria such as this one.</text>
</comment>
<dbReference type="Pfam" id="PF13393">
    <property type="entry name" value="tRNA-synt_His"/>
    <property type="match status" value="1"/>
</dbReference>
<evidence type="ECO:0000256" key="3">
    <source>
        <dbReference type="ARBA" id="ARBA00005539"/>
    </source>
</evidence>
<evidence type="ECO:0000313" key="13">
    <source>
        <dbReference type="EMBL" id="PJK17165.1"/>
    </source>
</evidence>
<dbReference type="GO" id="GO:0005737">
    <property type="term" value="C:cytoplasm"/>
    <property type="evidence" value="ECO:0007669"/>
    <property type="project" value="UniProtKB-SubCell"/>
</dbReference>
<keyword evidence="13" id="KW-0328">Glycosyltransferase</keyword>
<feature type="domain" description="Aminoacyl-transfer RNA synthetases class-II family profile" evidence="12">
    <location>
        <begin position="27"/>
        <end position="337"/>
    </location>
</feature>
<comment type="pathway">
    <text evidence="2 10">Amino-acid biosynthesis; L-histidine biosynthesis; L-histidine from 5-phospho-alpha-D-ribose 1-diphosphate: step 1/9.</text>
</comment>
<dbReference type="Gene3D" id="3.30.930.10">
    <property type="entry name" value="Bira Bifunctional Protein, Domain 2"/>
    <property type="match status" value="1"/>
</dbReference>
<feature type="binding site" evidence="11">
    <location>
        <position position="125"/>
    </location>
    <ligand>
        <name>L-histidine</name>
        <dbReference type="ChEBI" id="CHEBI:57595"/>
    </ligand>
</feature>
<dbReference type="PANTHER" id="PTHR43707">
    <property type="entry name" value="HISTIDYL-TRNA SYNTHETASE"/>
    <property type="match status" value="1"/>
</dbReference>
<dbReference type="InterPro" id="IPR045864">
    <property type="entry name" value="aa-tRNA-synth_II/BPL/LPL"/>
</dbReference>
<dbReference type="InterPro" id="IPR006195">
    <property type="entry name" value="aa-tRNA-synth_II"/>
</dbReference>
<protein>
    <recommendedName>
        <fullName evidence="5 10">ATP phosphoribosyltransferase regulatory subunit</fullName>
    </recommendedName>
</protein>
<keyword evidence="8 10" id="KW-0368">Histidine biosynthesis</keyword>
<dbReference type="Gene3D" id="3.40.50.12590">
    <property type="match status" value="1"/>
</dbReference>
<dbReference type="PROSITE" id="PS50862">
    <property type="entry name" value="AA_TRNA_LIGASE_II"/>
    <property type="match status" value="1"/>
</dbReference>